<sequence length="270" mass="27999">MSVQTMPWLTPAPPLPSPVRRATSASAVLVGRGLRHLRRSPEQVVLAVAVPTSILLIFRYLFGGAIDTGGAYVDYLISGVIAIGVGISAMSTTSSVSQDMTNGIVDRFRSLPMPASAVLVGHVVATVARALISLTTLILVGLLVGFRPSAGVLEWLLAIGLLVLFALGFAWLAALLGLLASSVDAASGYGTILLFLPQASSAFVPPETMPTALRVFVENQPISLVIDAVRGLLLGVPADGAGVAAVIWWTAITAVAVPLAAVLYRRRAVG</sequence>
<dbReference type="InterPro" id="IPR000412">
    <property type="entry name" value="ABC_2_transport"/>
</dbReference>
<feature type="domain" description="ABC transmembrane type-2" evidence="7">
    <location>
        <begin position="42"/>
        <end position="267"/>
    </location>
</feature>
<evidence type="ECO:0000256" key="1">
    <source>
        <dbReference type="ARBA" id="ARBA00004141"/>
    </source>
</evidence>
<evidence type="ECO:0000313" key="8">
    <source>
        <dbReference type="EMBL" id="MCP2332449.1"/>
    </source>
</evidence>
<dbReference type="InterPro" id="IPR051784">
    <property type="entry name" value="Nod_factor_ABC_transporter"/>
</dbReference>
<evidence type="ECO:0000256" key="4">
    <source>
        <dbReference type="ARBA" id="ARBA00023136"/>
    </source>
</evidence>
<dbReference type="InterPro" id="IPR013525">
    <property type="entry name" value="ABC2_TM"/>
</dbReference>
<evidence type="ECO:0000259" key="7">
    <source>
        <dbReference type="PROSITE" id="PS51012"/>
    </source>
</evidence>
<feature type="transmembrane region" description="Helical" evidence="6">
    <location>
        <begin position="117"/>
        <end position="143"/>
    </location>
</feature>
<name>A0ABT1JJH4_ACTCY</name>
<evidence type="ECO:0000256" key="2">
    <source>
        <dbReference type="ARBA" id="ARBA00022692"/>
    </source>
</evidence>
<keyword evidence="4 6" id="KW-0472">Membrane</keyword>
<keyword evidence="6" id="KW-0813">Transport</keyword>
<keyword evidence="5" id="KW-0046">Antibiotic resistance</keyword>
<dbReference type="RefSeq" id="WP_030104261.1">
    <property type="nucleotide sequence ID" value="NZ_AUBJ02000001.1"/>
</dbReference>
<keyword evidence="9" id="KW-1185">Reference proteome</keyword>
<evidence type="ECO:0000313" key="9">
    <source>
        <dbReference type="Proteomes" id="UP000791080"/>
    </source>
</evidence>
<comment type="subcellular location">
    <subcellularLocation>
        <location evidence="6">Cell membrane</location>
        <topology evidence="6">Multi-pass membrane protein</topology>
    </subcellularLocation>
    <subcellularLocation>
        <location evidence="1">Membrane</location>
        <topology evidence="1">Multi-pass membrane protein</topology>
    </subcellularLocation>
</comment>
<dbReference type="Pfam" id="PF01061">
    <property type="entry name" value="ABC2_membrane"/>
    <property type="match status" value="1"/>
</dbReference>
<feature type="transmembrane region" description="Helical" evidence="6">
    <location>
        <begin position="155"/>
        <end position="179"/>
    </location>
</feature>
<dbReference type="Proteomes" id="UP000791080">
    <property type="component" value="Unassembled WGS sequence"/>
</dbReference>
<dbReference type="PIRSF" id="PIRSF006648">
    <property type="entry name" value="DrrB"/>
    <property type="match status" value="1"/>
</dbReference>
<evidence type="ECO:0000256" key="6">
    <source>
        <dbReference type="RuleBase" id="RU361157"/>
    </source>
</evidence>
<dbReference type="EMBL" id="AUBJ02000001">
    <property type="protein sequence ID" value="MCP2332449.1"/>
    <property type="molecule type" value="Genomic_DNA"/>
</dbReference>
<protein>
    <recommendedName>
        <fullName evidence="6">Transport permease protein</fullName>
    </recommendedName>
</protein>
<comment type="caution">
    <text evidence="8">The sequence shown here is derived from an EMBL/GenBank/DDBJ whole genome shotgun (WGS) entry which is preliminary data.</text>
</comment>
<dbReference type="InterPro" id="IPR047817">
    <property type="entry name" value="ABC2_TM_bact-type"/>
</dbReference>
<dbReference type="PROSITE" id="PS51012">
    <property type="entry name" value="ABC_TM2"/>
    <property type="match status" value="1"/>
</dbReference>
<accession>A0ABT1JJH4</accession>
<organism evidence="8 9">
    <name type="scientific">Actinoalloteichus caeruleus DSM 43889</name>
    <dbReference type="NCBI Taxonomy" id="1120930"/>
    <lineage>
        <taxon>Bacteria</taxon>
        <taxon>Bacillati</taxon>
        <taxon>Actinomycetota</taxon>
        <taxon>Actinomycetes</taxon>
        <taxon>Pseudonocardiales</taxon>
        <taxon>Pseudonocardiaceae</taxon>
        <taxon>Actinoalloteichus</taxon>
        <taxon>Actinoalloteichus cyanogriseus</taxon>
    </lineage>
</organism>
<proteinExistence type="inferred from homology"/>
<gene>
    <name evidence="8" type="ORF">G443_002719</name>
</gene>
<reference evidence="8 9" key="1">
    <citation type="submission" date="2013-07" db="EMBL/GenBank/DDBJ databases">
        <authorList>
            <consortium name="DOE Joint Genome Institute"/>
            <person name="Reeve W."/>
            <person name="Huntemann M."/>
            <person name="Han J."/>
            <person name="Chen A."/>
            <person name="Kyrpides N."/>
            <person name="Mavromatis K."/>
            <person name="Markowitz V."/>
            <person name="Palaniappan K."/>
            <person name="Ivanova N."/>
            <person name="Schaumberg A."/>
            <person name="Pati A."/>
            <person name="Liolios K."/>
            <person name="Nordberg H.P."/>
            <person name="Cantor M.N."/>
            <person name="Hua S.X."/>
            <person name="Woyke T."/>
        </authorList>
    </citation>
    <scope>NUCLEOTIDE SEQUENCE [LARGE SCALE GENOMIC DNA]</scope>
    <source>
        <strain evidence="8 9">DSM 43889</strain>
    </source>
</reference>
<feature type="transmembrane region" description="Helical" evidence="6">
    <location>
        <begin position="44"/>
        <end position="63"/>
    </location>
</feature>
<dbReference type="PANTHER" id="PTHR43229">
    <property type="entry name" value="NODULATION PROTEIN J"/>
    <property type="match status" value="1"/>
</dbReference>
<reference evidence="8 9" key="2">
    <citation type="submission" date="2022-06" db="EMBL/GenBank/DDBJ databases">
        <title>Genomic Encyclopedia of Type Strains, Phase I: the one thousand microbial genomes (KMG-I) project.</title>
        <authorList>
            <person name="Kyrpides N."/>
        </authorList>
    </citation>
    <scope>NUCLEOTIDE SEQUENCE [LARGE SCALE GENOMIC DNA]</scope>
    <source>
        <strain evidence="8 9">DSM 43889</strain>
    </source>
</reference>
<comment type="similarity">
    <text evidence="6">Belongs to the ABC-2 integral membrane protein family.</text>
</comment>
<feature type="transmembrane region" description="Helical" evidence="6">
    <location>
        <begin position="241"/>
        <end position="264"/>
    </location>
</feature>
<feature type="transmembrane region" description="Helical" evidence="6">
    <location>
        <begin position="75"/>
        <end position="96"/>
    </location>
</feature>
<feature type="transmembrane region" description="Helical" evidence="6">
    <location>
        <begin position="186"/>
        <end position="204"/>
    </location>
</feature>
<keyword evidence="6" id="KW-1003">Cell membrane</keyword>
<keyword evidence="3 6" id="KW-1133">Transmembrane helix</keyword>
<evidence type="ECO:0000256" key="5">
    <source>
        <dbReference type="ARBA" id="ARBA00023251"/>
    </source>
</evidence>
<dbReference type="PANTHER" id="PTHR43229:SF2">
    <property type="entry name" value="NODULATION PROTEIN J"/>
    <property type="match status" value="1"/>
</dbReference>
<evidence type="ECO:0000256" key="3">
    <source>
        <dbReference type="ARBA" id="ARBA00022989"/>
    </source>
</evidence>
<keyword evidence="2 6" id="KW-0812">Transmembrane</keyword>